<protein>
    <recommendedName>
        <fullName evidence="3">Thiosulfate sulfurtransferase GlpE</fullName>
        <ecNumber evidence="3">2.8.1.1</ecNumber>
    </recommendedName>
</protein>
<dbReference type="GO" id="GO:0103041">
    <property type="term" value="F:thiosulfate-thioredoxin sulfurtransferase activity"/>
    <property type="evidence" value="ECO:0007669"/>
    <property type="project" value="RHEA"/>
</dbReference>
<dbReference type="RefSeq" id="WP_121122741.1">
    <property type="nucleotide sequence ID" value="NZ_CP016604.1"/>
</dbReference>
<dbReference type="Pfam" id="PF00581">
    <property type="entry name" value="Rhodanese"/>
    <property type="match status" value="1"/>
</dbReference>
<comment type="caution">
    <text evidence="5">The sequence shown here is derived from an EMBL/GenBank/DDBJ whole genome shotgun (WGS) entry which is preliminary data.</text>
</comment>
<sequence>MEETFIEITPLEAWDMLKQENAVLVDIRDPIRFKHSHPQNAFHLTNLTYGQFLDEYDYEQPILVMCYHGISSRNTAQYLVEQGFERVYSVRGGFDGWVRESLPVEQ</sequence>
<name>A0A420XH54_9PAST</name>
<reference evidence="5 6" key="1">
    <citation type="submission" date="2018-10" db="EMBL/GenBank/DDBJ databases">
        <title>Genomic Encyclopedia of Type Strains, Phase IV (KMG-IV): sequencing the most valuable type-strain genomes for metagenomic binning, comparative biology and taxonomic classification.</title>
        <authorList>
            <person name="Goeker M."/>
        </authorList>
    </citation>
    <scope>NUCLEOTIDE SEQUENCE [LARGE SCALE GENOMIC DNA]</scope>
    <source>
        <strain evidence="5 6">DSM 23800</strain>
    </source>
</reference>
<organism evidence="5 6">
    <name type="scientific">Otariodibacter oris</name>
    <dbReference type="NCBI Taxonomy" id="1032623"/>
    <lineage>
        <taxon>Bacteria</taxon>
        <taxon>Pseudomonadati</taxon>
        <taxon>Pseudomonadota</taxon>
        <taxon>Gammaproteobacteria</taxon>
        <taxon>Pasteurellales</taxon>
        <taxon>Pasteurellaceae</taxon>
        <taxon>Otariodibacter</taxon>
    </lineage>
</organism>
<dbReference type="EMBL" id="RBJC01000005">
    <property type="protein sequence ID" value="RKR72878.1"/>
    <property type="molecule type" value="Genomic_DNA"/>
</dbReference>
<dbReference type="CDD" id="cd01444">
    <property type="entry name" value="GlpE_ST"/>
    <property type="match status" value="1"/>
</dbReference>
<dbReference type="InterPro" id="IPR023695">
    <property type="entry name" value="Thiosulf_sulfurTrfase"/>
</dbReference>
<dbReference type="PANTHER" id="PTHR43031:SF6">
    <property type="entry name" value="THIOSULFATE SULFURTRANSFERASE GLPE"/>
    <property type="match status" value="1"/>
</dbReference>
<dbReference type="SUPFAM" id="SSF52821">
    <property type="entry name" value="Rhodanese/Cell cycle control phosphatase"/>
    <property type="match status" value="1"/>
</dbReference>
<evidence type="ECO:0000256" key="2">
    <source>
        <dbReference type="ARBA" id="ARBA00022679"/>
    </source>
</evidence>
<dbReference type="HAMAP" id="MF_01009">
    <property type="entry name" value="Thiosulf_sulfurtr"/>
    <property type="match status" value="1"/>
</dbReference>
<dbReference type="Gene3D" id="3.40.250.10">
    <property type="entry name" value="Rhodanese-like domain"/>
    <property type="match status" value="1"/>
</dbReference>
<evidence type="ECO:0000256" key="3">
    <source>
        <dbReference type="HAMAP-Rule" id="MF_01009"/>
    </source>
</evidence>
<evidence type="ECO:0000259" key="4">
    <source>
        <dbReference type="PROSITE" id="PS50206"/>
    </source>
</evidence>
<dbReference type="GO" id="GO:0004792">
    <property type="term" value="F:thiosulfate-cyanide sulfurtransferase activity"/>
    <property type="evidence" value="ECO:0007669"/>
    <property type="project" value="UniProtKB-UniRule"/>
</dbReference>
<keyword evidence="2 3" id="KW-0808">Transferase</keyword>
<comment type="similarity">
    <text evidence="3">Belongs to the GlpE family.</text>
</comment>
<dbReference type="InterPro" id="IPR001763">
    <property type="entry name" value="Rhodanese-like_dom"/>
</dbReference>
<keyword evidence="6" id="KW-1185">Reference proteome</keyword>
<gene>
    <name evidence="3" type="primary">glpE</name>
    <name evidence="5" type="ORF">DES31_1045</name>
</gene>
<comment type="catalytic activity">
    <reaction evidence="3">
        <text>thiosulfate + [thioredoxin]-dithiol = [thioredoxin]-disulfide + hydrogen sulfide + sulfite + 2 H(+)</text>
        <dbReference type="Rhea" id="RHEA:83859"/>
        <dbReference type="Rhea" id="RHEA-COMP:10698"/>
        <dbReference type="Rhea" id="RHEA-COMP:10700"/>
        <dbReference type="ChEBI" id="CHEBI:15378"/>
        <dbReference type="ChEBI" id="CHEBI:17359"/>
        <dbReference type="ChEBI" id="CHEBI:29919"/>
        <dbReference type="ChEBI" id="CHEBI:29950"/>
        <dbReference type="ChEBI" id="CHEBI:33542"/>
        <dbReference type="ChEBI" id="CHEBI:50058"/>
    </reaction>
</comment>
<dbReference type="NCBIfam" id="NF001195">
    <property type="entry name" value="PRK00162.1"/>
    <property type="match status" value="1"/>
</dbReference>
<dbReference type="GO" id="GO:0005737">
    <property type="term" value="C:cytoplasm"/>
    <property type="evidence" value="ECO:0007669"/>
    <property type="project" value="UniProtKB-SubCell"/>
</dbReference>
<feature type="domain" description="Rhodanese" evidence="4">
    <location>
        <begin position="18"/>
        <end position="106"/>
    </location>
</feature>
<comment type="function">
    <text evidence="3">Transferase that catalyzes the transfer of sulfur from thiosulfate to thiophilic acceptors such as cyanide or dithiols. May function in a CysM-independent thiosulfate assimilation pathway by catalyzing the conversion of thiosulfate to sulfite, which can then be used for L-cysteine biosynthesis.</text>
</comment>
<keyword evidence="1 3" id="KW-0963">Cytoplasm</keyword>
<dbReference type="InterPro" id="IPR036873">
    <property type="entry name" value="Rhodanese-like_dom_sf"/>
</dbReference>
<feature type="active site" description="Cysteine persulfide intermediate" evidence="3">
    <location>
        <position position="66"/>
    </location>
</feature>
<evidence type="ECO:0000313" key="5">
    <source>
        <dbReference type="EMBL" id="RKR72878.1"/>
    </source>
</evidence>
<proteinExistence type="inferred from homology"/>
<dbReference type="EC" id="2.8.1.1" evidence="3"/>
<dbReference type="OrthoDB" id="9811849at2"/>
<dbReference type="PANTHER" id="PTHR43031">
    <property type="entry name" value="FAD-DEPENDENT OXIDOREDUCTASE"/>
    <property type="match status" value="1"/>
</dbReference>
<dbReference type="InterPro" id="IPR050229">
    <property type="entry name" value="GlpE_sulfurtransferase"/>
</dbReference>
<evidence type="ECO:0000256" key="1">
    <source>
        <dbReference type="ARBA" id="ARBA00022490"/>
    </source>
</evidence>
<accession>A0A420XH54</accession>
<comment type="subcellular location">
    <subcellularLocation>
        <location evidence="3">Cytoplasm</location>
    </subcellularLocation>
</comment>
<dbReference type="Proteomes" id="UP000280099">
    <property type="component" value="Unassembled WGS sequence"/>
</dbReference>
<evidence type="ECO:0000313" key="6">
    <source>
        <dbReference type="Proteomes" id="UP000280099"/>
    </source>
</evidence>
<dbReference type="PROSITE" id="PS50206">
    <property type="entry name" value="RHODANESE_3"/>
    <property type="match status" value="1"/>
</dbReference>
<comment type="catalytic activity">
    <reaction evidence="3">
        <text>thiosulfate + hydrogen cyanide = thiocyanate + sulfite + 2 H(+)</text>
        <dbReference type="Rhea" id="RHEA:16881"/>
        <dbReference type="ChEBI" id="CHEBI:15378"/>
        <dbReference type="ChEBI" id="CHEBI:17359"/>
        <dbReference type="ChEBI" id="CHEBI:18022"/>
        <dbReference type="ChEBI" id="CHEBI:18407"/>
        <dbReference type="ChEBI" id="CHEBI:33542"/>
        <dbReference type="EC" id="2.8.1.1"/>
    </reaction>
</comment>
<dbReference type="SMART" id="SM00450">
    <property type="entry name" value="RHOD"/>
    <property type="match status" value="1"/>
</dbReference>
<dbReference type="AlphaFoldDB" id="A0A420XH54"/>